<dbReference type="KEGG" id="pht:BLM14_27145"/>
<dbReference type="AlphaFoldDB" id="A0A2N9W1A7"/>
<reference evidence="1 2" key="1">
    <citation type="journal article" date="2017" name="Int J Environ Stud">
        <title>Does the Miocene-Pliocene relict legume Oxytropis triphylla form nitrogen-fixing nodules with a combination of bacterial strains?</title>
        <authorList>
            <person name="Safronova V."/>
            <person name="Belimov A."/>
            <person name="Sazanova A."/>
            <person name="Kuznetsova I."/>
            <person name="Popova J."/>
            <person name="Andronov E."/>
            <person name="Verkhozina A."/>
            <person name="Tikhonovich I."/>
        </authorList>
    </citation>
    <scope>NUCLEOTIDE SEQUENCE [LARGE SCALE GENOMIC DNA]</scope>
    <source>
        <strain evidence="1 2">Tri-38</strain>
    </source>
</reference>
<accession>A0A2N9W1A7</accession>
<name>A0A2N9W1A7_9HYPH</name>
<dbReference type="RefSeq" id="WP_100003265.1">
    <property type="nucleotide sequence ID" value="NZ_CP017943.1"/>
</dbReference>
<gene>
    <name evidence="1" type="ORF">B5P45_07205</name>
</gene>
<comment type="caution">
    <text evidence="1">The sequence shown here is derived from an EMBL/GenBank/DDBJ whole genome shotgun (WGS) entry which is preliminary data.</text>
</comment>
<evidence type="ECO:0000313" key="1">
    <source>
        <dbReference type="EMBL" id="PIO45525.1"/>
    </source>
</evidence>
<protein>
    <submittedName>
        <fullName evidence="1">Uncharacterized protein</fullName>
    </submittedName>
</protein>
<organism evidence="1 2">
    <name type="scientific">Phyllobacterium zundukense</name>
    <dbReference type="NCBI Taxonomy" id="1867719"/>
    <lineage>
        <taxon>Bacteria</taxon>
        <taxon>Pseudomonadati</taxon>
        <taxon>Pseudomonadota</taxon>
        <taxon>Alphaproteobacteria</taxon>
        <taxon>Hyphomicrobiales</taxon>
        <taxon>Phyllobacteriaceae</taxon>
        <taxon>Phyllobacterium</taxon>
    </lineage>
</organism>
<proteinExistence type="predicted"/>
<keyword evidence="2" id="KW-1185">Reference proteome</keyword>
<sequence>MHSSQDPSYEDRLLSAYEGEILGEAFFATLAHEAEADQTRTKLQHLAAIERMVAGALSPVIARRSLEPKRKEELAAQGRKEAIDYLGLDWTEFAIKLRDLLLPFLAEFEGLLADAPSADEPLVQLLVDHEAALIAFARTEGEDERDGSIHLDEFVRRYSGYFGDALS</sequence>
<dbReference type="OrthoDB" id="7932026at2"/>
<evidence type="ECO:0000313" key="2">
    <source>
        <dbReference type="Proteomes" id="UP000232163"/>
    </source>
</evidence>
<dbReference type="EMBL" id="MZMT01000018">
    <property type="protein sequence ID" value="PIO45525.1"/>
    <property type="molecule type" value="Genomic_DNA"/>
</dbReference>
<dbReference type="Proteomes" id="UP000232163">
    <property type="component" value="Unassembled WGS sequence"/>
</dbReference>